<dbReference type="Proteomes" id="UP001234989">
    <property type="component" value="Chromosome 1"/>
</dbReference>
<organism evidence="1 2">
    <name type="scientific">Solanum verrucosum</name>
    <dbReference type="NCBI Taxonomy" id="315347"/>
    <lineage>
        <taxon>Eukaryota</taxon>
        <taxon>Viridiplantae</taxon>
        <taxon>Streptophyta</taxon>
        <taxon>Embryophyta</taxon>
        <taxon>Tracheophyta</taxon>
        <taxon>Spermatophyta</taxon>
        <taxon>Magnoliopsida</taxon>
        <taxon>eudicotyledons</taxon>
        <taxon>Gunneridae</taxon>
        <taxon>Pentapetalae</taxon>
        <taxon>asterids</taxon>
        <taxon>lamiids</taxon>
        <taxon>Solanales</taxon>
        <taxon>Solanaceae</taxon>
        <taxon>Solanoideae</taxon>
        <taxon>Solaneae</taxon>
        <taxon>Solanum</taxon>
    </lineage>
</organism>
<accession>A0AAF0PUM6</accession>
<protein>
    <submittedName>
        <fullName evidence="1">Uncharacterized protein</fullName>
    </submittedName>
</protein>
<sequence>MRKNHGVSHKLSTTFHPQTDGYHSSIGMVPIEALYGRTCRSPVGWFEVGEVALISPELVYEVI</sequence>
<evidence type="ECO:0000313" key="2">
    <source>
        <dbReference type="Proteomes" id="UP001234989"/>
    </source>
</evidence>
<name>A0AAF0PUM6_SOLVR</name>
<evidence type="ECO:0000313" key="1">
    <source>
        <dbReference type="EMBL" id="WMV08254.1"/>
    </source>
</evidence>
<gene>
    <name evidence="1" type="ORF">MTR67_001639</name>
</gene>
<dbReference type="AlphaFoldDB" id="A0AAF0PUM6"/>
<dbReference type="EMBL" id="CP133612">
    <property type="protein sequence ID" value="WMV08254.1"/>
    <property type="molecule type" value="Genomic_DNA"/>
</dbReference>
<proteinExistence type="predicted"/>
<keyword evidence="2" id="KW-1185">Reference proteome</keyword>
<reference evidence="1" key="1">
    <citation type="submission" date="2023-08" db="EMBL/GenBank/DDBJ databases">
        <title>A de novo genome assembly of Solanum verrucosum Schlechtendal, a Mexican diploid species geographically isolated from the other diploid A-genome species in potato relatives.</title>
        <authorList>
            <person name="Hosaka K."/>
        </authorList>
    </citation>
    <scope>NUCLEOTIDE SEQUENCE</scope>
    <source>
        <tissue evidence="1">Young leaves</tissue>
    </source>
</reference>